<evidence type="ECO:0000313" key="12">
    <source>
        <dbReference type="EMBL" id="VDM03886.1"/>
    </source>
</evidence>
<evidence type="ECO:0000256" key="5">
    <source>
        <dbReference type="ARBA" id="ARBA00022490"/>
    </source>
</evidence>
<comment type="similarity">
    <text evidence="4">Belongs to the MMACHC family.</text>
</comment>
<evidence type="ECO:0000256" key="10">
    <source>
        <dbReference type="ARBA" id="ARBA00023002"/>
    </source>
</evidence>
<evidence type="ECO:0000256" key="9">
    <source>
        <dbReference type="ARBA" id="ARBA00022857"/>
    </source>
</evidence>
<dbReference type="InterPro" id="IPR032037">
    <property type="entry name" value="MMACHC"/>
</dbReference>
<accession>A0A183TM02</accession>
<evidence type="ECO:0000256" key="11">
    <source>
        <dbReference type="ARBA" id="ARBA00031313"/>
    </source>
</evidence>
<proteinExistence type="inferred from homology"/>
<keyword evidence="13" id="KW-1185">Reference proteome</keyword>
<dbReference type="AlphaFoldDB" id="A0A183TM02"/>
<dbReference type="Proteomes" id="UP000275846">
    <property type="component" value="Unassembled WGS sequence"/>
</dbReference>
<reference evidence="14" key="1">
    <citation type="submission" date="2016-06" db="UniProtKB">
        <authorList>
            <consortium name="WormBaseParasite"/>
        </authorList>
    </citation>
    <scope>IDENTIFICATION</scope>
</reference>
<comment type="subcellular location">
    <subcellularLocation>
        <location evidence="3">Cytoplasm</location>
    </subcellularLocation>
</comment>
<gene>
    <name evidence="12" type="ORF">SSLN_LOCUS17500</name>
</gene>
<evidence type="ECO:0000256" key="8">
    <source>
        <dbReference type="ARBA" id="ARBA00022827"/>
    </source>
</evidence>
<comment type="cofactor">
    <cofactor evidence="1">
        <name>FMN</name>
        <dbReference type="ChEBI" id="CHEBI:58210"/>
    </cofactor>
</comment>
<dbReference type="GO" id="GO:0005737">
    <property type="term" value="C:cytoplasm"/>
    <property type="evidence" value="ECO:0007669"/>
    <property type="project" value="UniProtKB-SubCell"/>
</dbReference>
<evidence type="ECO:0000313" key="14">
    <source>
        <dbReference type="WBParaSite" id="SSLN_0001816401-mRNA-1"/>
    </source>
</evidence>
<keyword evidence="8" id="KW-0274">FAD</keyword>
<keyword evidence="9" id="KW-0521">NADP</keyword>
<evidence type="ECO:0000313" key="13">
    <source>
        <dbReference type="Proteomes" id="UP000275846"/>
    </source>
</evidence>
<keyword evidence="10" id="KW-0560">Oxidoreductase</keyword>
<evidence type="ECO:0000256" key="1">
    <source>
        <dbReference type="ARBA" id="ARBA00001917"/>
    </source>
</evidence>
<organism evidence="14">
    <name type="scientific">Schistocephalus solidus</name>
    <name type="common">Tapeworm</name>
    <dbReference type="NCBI Taxonomy" id="70667"/>
    <lineage>
        <taxon>Eukaryota</taxon>
        <taxon>Metazoa</taxon>
        <taxon>Spiralia</taxon>
        <taxon>Lophotrochozoa</taxon>
        <taxon>Platyhelminthes</taxon>
        <taxon>Cestoda</taxon>
        <taxon>Eucestoda</taxon>
        <taxon>Diphyllobothriidea</taxon>
        <taxon>Diphyllobothriidae</taxon>
        <taxon>Schistocephalus</taxon>
    </lineage>
</organism>
<dbReference type="PANTHER" id="PTHR31457">
    <property type="entry name" value="METHYLMALONIC ACIDURIA AND HOMOCYSTINURIA TYPE C PROTEIN"/>
    <property type="match status" value="1"/>
</dbReference>
<comment type="cofactor">
    <cofactor evidence="2">
        <name>FAD</name>
        <dbReference type="ChEBI" id="CHEBI:57692"/>
    </cofactor>
</comment>
<name>A0A183TM02_SCHSO</name>
<dbReference type="OrthoDB" id="409189at2759"/>
<dbReference type="Pfam" id="PF16690">
    <property type="entry name" value="MMACHC"/>
    <property type="match status" value="1"/>
</dbReference>
<reference evidence="12 13" key="2">
    <citation type="submission" date="2018-11" db="EMBL/GenBank/DDBJ databases">
        <authorList>
            <consortium name="Pathogen Informatics"/>
        </authorList>
    </citation>
    <scope>NUCLEOTIDE SEQUENCE [LARGE SCALE GENOMIC DNA]</scope>
    <source>
        <strain evidence="12 13">NST_G2</strain>
    </source>
</reference>
<dbReference type="STRING" id="70667.A0A183TM02"/>
<keyword evidence="7" id="KW-0288">FMN</keyword>
<dbReference type="GO" id="GO:0071949">
    <property type="term" value="F:FAD binding"/>
    <property type="evidence" value="ECO:0007669"/>
    <property type="project" value="TreeGrafter"/>
</dbReference>
<evidence type="ECO:0000256" key="4">
    <source>
        <dbReference type="ARBA" id="ARBA00007762"/>
    </source>
</evidence>
<dbReference type="EMBL" id="UYSU01042610">
    <property type="protein sequence ID" value="VDM03886.1"/>
    <property type="molecule type" value="Genomic_DNA"/>
</dbReference>
<evidence type="ECO:0000256" key="6">
    <source>
        <dbReference type="ARBA" id="ARBA00022630"/>
    </source>
</evidence>
<keyword evidence="5" id="KW-0963">Cytoplasm</keyword>
<evidence type="ECO:0000256" key="3">
    <source>
        <dbReference type="ARBA" id="ARBA00004496"/>
    </source>
</evidence>
<protein>
    <recommendedName>
        <fullName evidence="11">Cyanocobalamin reductase (cyanide-eliminating)</fullName>
    </recommendedName>
</protein>
<evidence type="ECO:0000256" key="7">
    <source>
        <dbReference type="ARBA" id="ARBA00022643"/>
    </source>
</evidence>
<sequence length="375" mass="41227">MACSPNVTVYTGQRPFAASTSSTTDTVTISVGDVDAIVDAFNSLLKPHGFQVHPFLVGWYNELCSPRLQLSGCPSDQLALCIISTPDMFERNFLPHIFESLSSAPNLTAAYEQFDWPKQFSPQDPLDRSVYLRITHTARVFSDHLDGRPHLQGVIEQIKECYWLPDYALQPVTRMPLVYVNAAGHASGVAYFHSPREAVEVGVKESSEVAALGVGTPHRLVGCSLHPYHGGWFGFRGRDDFVSGSRGRNGNCLFFFLPTDVPLKTEPHLGDDKAAIRPVMGVEYRLGHQRLLLISPPDKNITQQLLVPRSGVNPRGLLPRRKADEGVGQQELMFRAGAQRKEAVIVTAAKTMGAQHSRPCIVVCPDAGIEVANDK</sequence>
<dbReference type="GO" id="GO:0032451">
    <property type="term" value="F:demethylase activity"/>
    <property type="evidence" value="ECO:0007669"/>
    <property type="project" value="TreeGrafter"/>
</dbReference>
<dbReference type="PANTHER" id="PTHR31457:SF2">
    <property type="entry name" value="CYANOCOBALAMIN REDUCTASE _ ALKYLCOBALAMIN DEALKYLASE"/>
    <property type="match status" value="1"/>
</dbReference>
<evidence type="ECO:0000256" key="2">
    <source>
        <dbReference type="ARBA" id="ARBA00001974"/>
    </source>
</evidence>
<dbReference type="GO" id="GO:0033787">
    <property type="term" value="F:cyanocobalamin reductase (cyanide-eliminating) (NADP+) activity"/>
    <property type="evidence" value="ECO:0007669"/>
    <property type="project" value="TreeGrafter"/>
</dbReference>
<dbReference type="GO" id="GO:0009235">
    <property type="term" value="P:cobalamin metabolic process"/>
    <property type="evidence" value="ECO:0007669"/>
    <property type="project" value="TreeGrafter"/>
</dbReference>
<dbReference type="WBParaSite" id="SSLN_0001816401-mRNA-1">
    <property type="protein sequence ID" value="SSLN_0001816401-mRNA-1"/>
    <property type="gene ID" value="SSLN_0001816401"/>
</dbReference>
<keyword evidence="6" id="KW-0285">Flavoprotein</keyword>